<dbReference type="PANTHER" id="PTHR33204">
    <property type="entry name" value="TRANSCRIPTIONAL REGULATOR, MARR FAMILY"/>
    <property type="match status" value="1"/>
</dbReference>
<dbReference type="PROSITE" id="PS51118">
    <property type="entry name" value="HTH_HXLR"/>
    <property type="match status" value="1"/>
</dbReference>
<keyword evidence="1" id="KW-0805">Transcription regulation</keyword>
<dbReference type="Proteomes" id="UP001527882">
    <property type="component" value="Unassembled WGS sequence"/>
</dbReference>
<evidence type="ECO:0000313" key="5">
    <source>
        <dbReference type="EMBL" id="MCZ8513902.1"/>
    </source>
</evidence>
<dbReference type="Gene3D" id="1.10.10.10">
    <property type="entry name" value="Winged helix-like DNA-binding domain superfamily/Winged helix DNA-binding domain"/>
    <property type="match status" value="1"/>
</dbReference>
<accession>A0ABT4QAJ6</accession>
<evidence type="ECO:0000256" key="3">
    <source>
        <dbReference type="ARBA" id="ARBA00023163"/>
    </source>
</evidence>
<gene>
    <name evidence="5" type="ORF">O9H85_16035</name>
</gene>
<dbReference type="PANTHER" id="PTHR33204:SF1">
    <property type="entry name" value="TRANSCRIPTIONAL REGULATOR, MARR FAMILY"/>
    <property type="match status" value="1"/>
</dbReference>
<keyword evidence="6" id="KW-1185">Reference proteome</keyword>
<proteinExistence type="predicted"/>
<dbReference type="RefSeq" id="WP_269882427.1">
    <property type="nucleotide sequence ID" value="NZ_JAQAGZ010000010.1"/>
</dbReference>
<evidence type="ECO:0000256" key="1">
    <source>
        <dbReference type="ARBA" id="ARBA00023015"/>
    </source>
</evidence>
<dbReference type="SUPFAM" id="SSF46785">
    <property type="entry name" value="Winged helix' DNA-binding domain"/>
    <property type="match status" value="1"/>
</dbReference>
<protein>
    <submittedName>
        <fullName evidence="5">Helix-turn-helix domain-containing protein</fullName>
    </submittedName>
</protein>
<dbReference type="InterPro" id="IPR002577">
    <property type="entry name" value="HTH_HxlR"/>
</dbReference>
<organism evidence="5 6">
    <name type="scientific">Paenibacillus gyeongsangnamensis</name>
    <dbReference type="NCBI Taxonomy" id="3388067"/>
    <lineage>
        <taxon>Bacteria</taxon>
        <taxon>Bacillati</taxon>
        <taxon>Bacillota</taxon>
        <taxon>Bacilli</taxon>
        <taxon>Bacillales</taxon>
        <taxon>Paenibacillaceae</taxon>
        <taxon>Paenibacillus</taxon>
    </lineage>
</organism>
<keyword evidence="2" id="KW-0238">DNA-binding</keyword>
<name>A0ABT4QAJ6_9BACL</name>
<dbReference type="InterPro" id="IPR036388">
    <property type="entry name" value="WH-like_DNA-bd_sf"/>
</dbReference>
<evidence type="ECO:0000313" key="6">
    <source>
        <dbReference type="Proteomes" id="UP001527882"/>
    </source>
</evidence>
<dbReference type="InterPro" id="IPR036390">
    <property type="entry name" value="WH_DNA-bd_sf"/>
</dbReference>
<dbReference type="EMBL" id="JAQAGZ010000010">
    <property type="protein sequence ID" value="MCZ8513902.1"/>
    <property type="molecule type" value="Genomic_DNA"/>
</dbReference>
<keyword evidence="3" id="KW-0804">Transcription</keyword>
<feature type="domain" description="HTH hxlR-type" evidence="4">
    <location>
        <begin position="7"/>
        <end position="104"/>
    </location>
</feature>
<evidence type="ECO:0000256" key="2">
    <source>
        <dbReference type="ARBA" id="ARBA00023125"/>
    </source>
</evidence>
<reference evidence="5 6" key="1">
    <citation type="submission" date="2022-12" db="EMBL/GenBank/DDBJ databases">
        <title>Draft genome sequence of Paenibacillus sp. dW9.</title>
        <authorList>
            <person name="Choi E.-W."/>
            <person name="Kim D.-U."/>
        </authorList>
    </citation>
    <scope>NUCLEOTIDE SEQUENCE [LARGE SCALE GENOMIC DNA]</scope>
    <source>
        <strain evidence="6">dW9</strain>
    </source>
</reference>
<comment type="caution">
    <text evidence="5">The sequence shown here is derived from an EMBL/GenBank/DDBJ whole genome shotgun (WGS) entry which is preliminary data.</text>
</comment>
<sequence>MRESHECSMSQAVQLLSKRWTIFLLDKLLEGPQRFSGMEGCLAISGRLLSERLKELEAEGLVQRNIYPETPVRVEYVLTEKGRAFKPVLDEIRNWSLNWGEPRDMGCGGAEGKNLPGCGESGPACEP</sequence>
<dbReference type="Pfam" id="PF01638">
    <property type="entry name" value="HxlR"/>
    <property type="match status" value="1"/>
</dbReference>
<evidence type="ECO:0000259" key="4">
    <source>
        <dbReference type="PROSITE" id="PS51118"/>
    </source>
</evidence>